<dbReference type="RefSeq" id="WP_124976275.1">
    <property type="nucleotide sequence ID" value="NZ_BFFP01000015.1"/>
</dbReference>
<keyword evidence="3" id="KW-0472">Membrane</keyword>
<dbReference type="Proteomes" id="UP000286848">
    <property type="component" value="Unassembled WGS sequence"/>
</dbReference>
<proteinExistence type="predicted"/>
<dbReference type="GO" id="GO:0030420">
    <property type="term" value="P:establishment of competence for transformation"/>
    <property type="evidence" value="ECO:0007669"/>
    <property type="project" value="UniProtKB-KW"/>
</dbReference>
<dbReference type="Pfam" id="PF07963">
    <property type="entry name" value="N_methyl"/>
    <property type="match status" value="1"/>
</dbReference>
<dbReference type="EMBL" id="BFFP01000015">
    <property type="protein sequence ID" value="GBG94664.1"/>
    <property type="molecule type" value="Genomic_DNA"/>
</dbReference>
<evidence type="ECO:0008006" key="6">
    <source>
        <dbReference type="Google" id="ProtNLM"/>
    </source>
</evidence>
<feature type="transmembrane region" description="Helical" evidence="3">
    <location>
        <begin position="15"/>
        <end position="33"/>
    </location>
</feature>
<evidence type="ECO:0000256" key="3">
    <source>
        <dbReference type="SAM" id="Phobius"/>
    </source>
</evidence>
<protein>
    <recommendedName>
        <fullName evidence="6">Competence protein ComGD</fullName>
    </recommendedName>
</protein>
<organism evidence="4 5">
    <name type="scientific">Ligilactobacillus salitolerans</name>
    <dbReference type="NCBI Taxonomy" id="1808352"/>
    <lineage>
        <taxon>Bacteria</taxon>
        <taxon>Bacillati</taxon>
        <taxon>Bacillota</taxon>
        <taxon>Bacilli</taxon>
        <taxon>Lactobacillales</taxon>
        <taxon>Lactobacillaceae</taxon>
        <taxon>Ligilactobacillus</taxon>
    </lineage>
</organism>
<dbReference type="OrthoDB" id="2329338at2"/>
<accession>A0A401IT17</accession>
<keyword evidence="3" id="KW-1133">Transmembrane helix</keyword>
<reference evidence="4 5" key="1">
    <citation type="journal article" date="2019" name="Int. J. Syst. Evol. Microbiol.">
        <title>Lactobacillus salitolerans sp. nov., a novel lactic acid bacterium isolated from spent mushroom substrates.</title>
        <authorList>
            <person name="Tohno M."/>
            <person name="Tanizawa Y."/>
            <person name="Kojima Y."/>
            <person name="Sakamoto M."/>
            <person name="Nakamura Y."/>
            <person name="Ohkuma M."/>
            <person name="Kobayashi H."/>
        </authorList>
    </citation>
    <scope>NUCLEOTIDE SEQUENCE [LARGE SCALE GENOMIC DNA]</scope>
    <source>
        <strain evidence="4 5">YK43</strain>
    </source>
</reference>
<keyword evidence="5" id="KW-1185">Reference proteome</keyword>
<gene>
    <name evidence="4" type="ORF">LFYK43_11230</name>
</gene>
<evidence type="ECO:0000256" key="2">
    <source>
        <dbReference type="ARBA" id="ARBA00023287"/>
    </source>
</evidence>
<dbReference type="InterPro" id="IPR012902">
    <property type="entry name" value="N_methyl_site"/>
</dbReference>
<comment type="caution">
    <text evidence="4">The sequence shown here is derived from an EMBL/GenBank/DDBJ whole genome shotgun (WGS) entry which is preliminary data.</text>
</comment>
<evidence type="ECO:0000313" key="4">
    <source>
        <dbReference type="EMBL" id="GBG94664.1"/>
    </source>
</evidence>
<evidence type="ECO:0000256" key="1">
    <source>
        <dbReference type="ARBA" id="ARBA00004241"/>
    </source>
</evidence>
<keyword evidence="3" id="KW-0812">Transmembrane</keyword>
<sequence length="151" mass="17396">MNCKNSAGFTLVETLIALMIDILVIILLANFYSDRQTEAHSLRFSDQFQVATALATLQGDQLSLEYAGENQKQLLLYSPTKKMEYTLKITDHKLVMQGKNQGYMPLLYDLQEGKLTYHAPYLDLKFSLHDVVFHEKICFRTKVKKGDRNEE</sequence>
<dbReference type="GO" id="GO:0009986">
    <property type="term" value="C:cell surface"/>
    <property type="evidence" value="ECO:0007669"/>
    <property type="project" value="UniProtKB-SubCell"/>
</dbReference>
<evidence type="ECO:0000313" key="5">
    <source>
        <dbReference type="Proteomes" id="UP000286848"/>
    </source>
</evidence>
<name>A0A401IT17_9LACO</name>
<comment type="subcellular location">
    <subcellularLocation>
        <location evidence="1">Cell surface</location>
    </subcellularLocation>
</comment>
<keyword evidence="2" id="KW-0178">Competence</keyword>
<dbReference type="AlphaFoldDB" id="A0A401IT17"/>